<protein>
    <submittedName>
        <fullName evidence="1">ASC-1-like (ASCH) protein</fullName>
    </submittedName>
</protein>
<dbReference type="EMBL" id="JACHMN010000001">
    <property type="protein sequence ID" value="MBB5867379.1"/>
    <property type="molecule type" value="Genomic_DNA"/>
</dbReference>
<reference evidence="1 2" key="1">
    <citation type="submission" date="2020-08" db="EMBL/GenBank/DDBJ databases">
        <title>Sequencing the genomes of 1000 actinobacteria strains.</title>
        <authorList>
            <person name="Klenk H.-P."/>
        </authorList>
    </citation>
    <scope>NUCLEOTIDE SEQUENCE [LARGE SCALE GENOMIC DNA]</scope>
    <source>
        <strain evidence="1 2">DSM 45362</strain>
    </source>
</reference>
<dbReference type="Proteomes" id="UP000587527">
    <property type="component" value="Unassembled WGS sequence"/>
</dbReference>
<name>A0A841BJP2_9ACTN</name>
<dbReference type="AlphaFoldDB" id="A0A841BJP2"/>
<organism evidence="1 2">
    <name type="scientific">Allocatelliglobosispora scoriae</name>
    <dbReference type="NCBI Taxonomy" id="643052"/>
    <lineage>
        <taxon>Bacteria</taxon>
        <taxon>Bacillati</taxon>
        <taxon>Actinomycetota</taxon>
        <taxon>Actinomycetes</taxon>
        <taxon>Micromonosporales</taxon>
        <taxon>Micromonosporaceae</taxon>
        <taxon>Allocatelliglobosispora</taxon>
    </lineage>
</organism>
<gene>
    <name evidence="1" type="ORF">F4553_000758</name>
</gene>
<evidence type="ECO:0000313" key="1">
    <source>
        <dbReference type="EMBL" id="MBB5867379.1"/>
    </source>
</evidence>
<accession>A0A841BJP2</accession>
<proteinExistence type="predicted"/>
<sequence length="35" mass="3919">MNPTATRTEQLANIRLIYPAEKEALGVVAIHVERI</sequence>
<comment type="caution">
    <text evidence="1">The sequence shown here is derived from an EMBL/GenBank/DDBJ whole genome shotgun (WGS) entry which is preliminary data.</text>
</comment>
<keyword evidence="2" id="KW-1185">Reference proteome</keyword>
<evidence type="ECO:0000313" key="2">
    <source>
        <dbReference type="Proteomes" id="UP000587527"/>
    </source>
</evidence>